<proteinExistence type="predicted"/>
<dbReference type="OrthoDB" id="497541at2759"/>
<reference evidence="2" key="1">
    <citation type="journal article" date="2020" name="bioRxiv">
        <title>Hybrid origin of Populus tomentosa Carr. identified through genome sequencing and phylogenomic analysis.</title>
        <authorList>
            <person name="An X."/>
            <person name="Gao K."/>
            <person name="Chen Z."/>
            <person name="Li J."/>
            <person name="Yang X."/>
            <person name="Yang X."/>
            <person name="Zhou J."/>
            <person name="Guo T."/>
            <person name="Zhao T."/>
            <person name="Huang S."/>
            <person name="Miao D."/>
            <person name="Khan W.U."/>
            <person name="Rao P."/>
            <person name="Ye M."/>
            <person name="Lei B."/>
            <person name="Liao W."/>
            <person name="Wang J."/>
            <person name="Ji L."/>
            <person name="Li Y."/>
            <person name="Guo B."/>
            <person name="Mustafa N.S."/>
            <person name="Li S."/>
            <person name="Yun Q."/>
            <person name="Keller S.R."/>
            <person name="Mao J."/>
            <person name="Zhang R."/>
            <person name="Strauss S.H."/>
        </authorList>
    </citation>
    <scope>NUCLEOTIDE SEQUENCE</scope>
    <source>
        <strain evidence="2">GM15</strain>
        <tissue evidence="2">Leaf</tissue>
    </source>
</reference>
<keyword evidence="1" id="KW-1133">Transmembrane helix</keyword>
<evidence type="ECO:0000313" key="2">
    <source>
        <dbReference type="EMBL" id="KAG6793787.1"/>
    </source>
</evidence>
<name>A0A8X8IYG6_POPTO</name>
<comment type="caution">
    <text evidence="2">The sequence shown here is derived from an EMBL/GenBank/DDBJ whole genome shotgun (WGS) entry which is preliminary data.</text>
</comment>
<evidence type="ECO:0008006" key="4">
    <source>
        <dbReference type="Google" id="ProtNLM"/>
    </source>
</evidence>
<feature type="transmembrane region" description="Helical" evidence="1">
    <location>
        <begin position="72"/>
        <end position="93"/>
    </location>
</feature>
<evidence type="ECO:0000313" key="3">
    <source>
        <dbReference type="Proteomes" id="UP000886885"/>
    </source>
</evidence>
<protein>
    <recommendedName>
        <fullName evidence="4">Mannosyltransferase</fullName>
    </recommendedName>
</protein>
<organism evidence="2 3">
    <name type="scientific">Populus tomentosa</name>
    <name type="common">Chinese white poplar</name>
    <dbReference type="NCBI Taxonomy" id="118781"/>
    <lineage>
        <taxon>Eukaryota</taxon>
        <taxon>Viridiplantae</taxon>
        <taxon>Streptophyta</taxon>
        <taxon>Embryophyta</taxon>
        <taxon>Tracheophyta</taxon>
        <taxon>Spermatophyta</taxon>
        <taxon>Magnoliopsida</taxon>
        <taxon>eudicotyledons</taxon>
        <taxon>Gunneridae</taxon>
        <taxon>Pentapetalae</taxon>
        <taxon>rosids</taxon>
        <taxon>fabids</taxon>
        <taxon>Malpighiales</taxon>
        <taxon>Salicaceae</taxon>
        <taxon>Saliceae</taxon>
        <taxon>Populus</taxon>
    </lineage>
</organism>
<feature type="transmembrane region" description="Helical" evidence="1">
    <location>
        <begin position="49"/>
        <end position="66"/>
    </location>
</feature>
<keyword evidence="3" id="KW-1185">Reference proteome</keyword>
<dbReference type="EMBL" id="JAAWWB010000001">
    <property type="protein sequence ID" value="KAG6793787.1"/>
    <property type="molecule type" value="Genomic_DNA"/>
</dbReference>
<evidence type="ECO:0000256" key="1">
    <source>
        <dbReference type="SAM" id="Phobius"/>
    </source>
</evidence>
<dbReference type="Proteomes" id="UP000886885">
    <property type="component" value="Chromosome 1A"/>
</dbReference>
<sequence length="258" mass="29432">MTFYSLGRRFKPNFSAGAVTSVVLLVSPLLAGVYVFATARRRKVPLSNIPLSLGAFLIFSETSIIPRTILGWFWSVVLGLILSASQAHMFSLINGYGARFEAYKILEHYDDVGKGMIYFGVLFCVRSEWHRLLSSFYVPEYISAVRWIDDGFRGLLPLPFNSTPGGNAAAPPYFNNKNRASDEQYIRDLEACTFLVELQLDRHYPTRGSDLSTWELIAALPFLDRELSPPMYRSFFIPHLWQEKNVFGMYKLLERVSM</sequence>
<gene>
    <name evidence="2" type="ORF">POTOM_003010</name>
</gene>
<feature type="transmembrane region" description="Helical" evidence="1">
    <location>
        <begin position="14"/>
        <end position="37"/>
    </location>
</feature>
<keyword evidence="1" id="KW-0812">Transmembrane</keyword>
<keyword evidence="1" id="KW-0472">Membrane</keyword>
<accession>A0A8X8IYG6</accession>
<dbReference type="AlphaFoldDB" id="A0A8X8IYG6"/>